<dbReference type="SUPFAM" id="SSF53807">
    <property type="entry name" value="Helical backbone' metal receptor"/>
    <property type="match status" value="1"/>
</dbReference>
<dbReference type="PANTHER" id="PTHR30535">
    <property type="entry name" value="VITAMIN B12-BINDING PROTEIN"/>
    <property type="match status" value="1"/>
</dbReference>
<dbReference type="NCBIfam" id="NF038402">
    <property type="entry name" value="TroA_like"/>
    <property type="match status" value="1"/>
</dbReference>
<comment type="similarity">
    <text evidence="1">Belongs to the bacterial solute-binding protein 8 family.</text>
</comment>
<comment type="caution">
    <text evidence="2">The sequence shown here is derived from an EMBL/GenBank/DDBJ whole genome shotgun (WGS) entry which is preliminary data.</text>
</comment>
<reference evidence="2 3" key="1">
    <citation type="submission" date="2023-11" db="EMBL/GenBank/DDBJ databases">
        <title>Novel species in genus Nocardioides.</title>
        <authorList>
            <person name="Zhou H."/>
        </authorList>
    </citation>
    <scope>NUCLEOTIDE SEQUENCE [LARGE SCALE GENOMIC DNA]</scope>
    <source>
        <strain evidence="2 3">S-58</strain>
    </source>
</reference>
<keyword evidence="2" id="KW-0675">Receptor</keyword>
<name>A0ABU5KEE1_9ACTN</name>
<dbReference type="Proteomes" id="UP001291999">
    <property type="component" value="Unassembled WGS sequence"/>
</dbReference>
<organism evidence="2 3">
    <name type="scientific">Nocardioides renjunii</name>
    <dbReference type="NCBI Taxonomy" id="3095075"/>
    <lineage>
        <taxon>Bacteria</taxon>
        <taxon>Bacillati</taxon>
        <taxon>Actinomycetota</taxon>
        <taxon>Actinomycetes</taxon>
        <taxon>Propionibacteriales</taxon>
        <taxon>Nocardioidaceae</taxon>
        <taxon>Nocardioides</taxon>
    </lineage>
</organism>
<protein>
    <submittedName>
        <fullName evidence="2">Helical backbone metal receptor</fullName>
    </submittedName>
</protein>
<dbReference type="InterPro" id="IPR054828">
    <property type="entry name" value="Vit_B12_bind_prot"/>
</dbReference>
<proteinExistence type="inferred from homology"/>
<dbReference type="EMBL" id="JAXQPW010000006">
    <property type="protein sequence ID" value="MDZ5663321.1"/>
    <property type="molecule type" value="Genomic_DNA"/>
</dbReference>
<evidence type="ECO:0000256" key="1">
    <source>
        <dbReference type="ARBA" id="ARBA00008814"/>
    </source>
</evidence>
<keyword evidence="3" id="KW-1185">Reference proteome</keyword>
<dbReference type="InterPro" id="IPR050902">
    <property type="entry name" value="ABC_Transporter_SBP"/>
</dbReference>
<dbReference type="PANTHER" id="PTHR30535:SF35">
    <property type="entry name" value="PERIPLASMIC BINDING PROTEIN"/>
    <property type="match status" value="1"/>
</dbReference>
<sequence length="247" mass="26449">MRDDLGADVPLGAPASRVVSLVPSLTEALAASAPDRLVGATEWCTHPADLDVARVRGTKNPDLAAVRALSPDLVVANMEENRELDVRRLREAGVAVWVTRIETVEDALASMSRLFAEALDLADPGWLVEARGLWSSPAPARLRVAVPIWRDPWMVVGSPTYTDDLLTRAGLVNVLAGRDGRYPPVTPADIDGAGADVVLLPDEPYVFTADDGPEALATPTRLVSGRLLTWYGPAMVEAHAVLTALHR</sequence>
<dbReference type="Gene3D" id="3.40.50.1980">
    <property type="entry name" value="Nitrogenase molybdenum iron protein domain"/>
    <property type="match status" value="2"/>
</dbReference>
<gene>
    <name evidence="2" type="ORF">SFC79_16220</name>
</gene>
<evidence type="ECO:0000313" key="2">
    <source>
        <dbReference type="EMBL" id="MDZ5663321.1"/>
    </source>
</evidence>
<accession>A0ABU5KEE1</accession>
<dbReference type="RefSeq" id="WP_322425127.1">
    <property type="nucleotide sequence ID" value="NZ_JAXQPW010000006.1"/>
</dbReference>
<evidence type="ECO:0000313" key="3">
    <source>
        <dbReference type="Proteomes" id="UP001291999"/>
    </source>
</evidence>